<reference evidence="1" key="1">
    <citation type="journal article" date="2015" name="Nature">
        <title>Complex archaea that bridge the gap between prokaryotes and eukaryotes.</title>
        <authorList>
            <person name="Spang A."/>
            <person name="Saw J.H."/>
            <person name="Jorgensen S.L."/>
            <person name="Zaremba-Niedzwiedzka K."/>
            <person name="Martijn J."/>
            <person name="Lind A.E."/>
            <person name="van Eijk R."/>
            <person name="Schleper C."/>
            <person name="Guy L."/>
            <person name="Ettema T.J."/>
        </authorList>
    </citation>
    <scope>NUCLEOTIDE SEQUENCE</scope>
</reference>
<organism evidence="1">
    <name type="scientific">marine sediment metagenome</name>
    <dbReference type="NCBI Taxonomy" id="412755"/>
    <lineage>
        <taxon>unclassified sequences</taxon>
        <taxon>metagenomes</taxon>
        <taxon>ecological metagenomes</taxon>
    </lineage>
</organism>
<evidence type="ECO:0000313" key="1">
    <source>
        <dbReference type="EMBL" id="KKK91998.1"/>
    </source>
</evidence>
<dbReference type="EMBL" id="LAZR01048407">
    <property type="protein sequence ID" value="KKK91998.1"/>
    <property type="molecule type" value="Genomic_DNA"/>
</dbReference>
<comment type="caution">
    <text evidence="1">The sequence shown here is derived from an EMBL/GenBank/DDBJ whole genome shotgun (WGS) entry which is preliminary data.</text>
</comment>
<evidence type="ECO:0008006" key="2">
    <source>
        <dbReference type="Google" id="ProtNLM"/>
    </source>
</evidence>
<protein>
    <recommendedName>
        <fullName evidence="2">XkdX family protein</fullName>
    </recommendedName>
</protein>
<dbReference type="AlphaFoldDB" id="A0A0F8ZE33"/>
<proteinExistence type="predicted"/>
<sequence length="54" mass="6541">MSEVNYEDSIWERIEFAKSYFAKGYLMALLDEKLITIDQWHRLSDKSENREVNK</sequence>
<accession>A0A0F8ZE33</accession>
<name>A0A0F8ZE33_9ZZZZ</name>
<gene>
    <name evidence="1" type="ORF">LCGC14_2707350</name>
</gene>